<keyword evidence="3" id="KW-1185">Reference proteome</keyword>
<protein>
    <submittedName>
        <fullName evidence="2">Uncharacterized protein</fullName>
    </submittedName>
</protein>
<proteinExistence type="predicted"/>
<accession>A0A9Q0YA41</accession>
<feature type="compositionally biased region" description="Acidic residues" evidence="1">
    <location>
        <begin position="23"/>
        <end position="40"/>
    </location>
</feature>
<feature type="region of interest" description="Disordered" evidence="1">
    <location>
        <begin position="68"/>
        <end position="89"/>
    </location>
</feature>
<dbReference type="Proteomes" id="UP001152320">
    <property type="component" value="Unassembled WGS sequence"/>
</dbReference>
<feature type="compositionally biased region" description="Low complexity" evidence="1">
    <location>
        <begin position="1"/>
        <end position="22"/>
    </location>
</feature>
<feature type="compositionally biased region" description="Basic and acidic residues" evidence="1">
    <location>
        <begin position="80"/>
        <end position="89"/>
    </location>
</feature>
<comment type="caution">
    <text evidence="2">The sequence shown here is derived from an EMBL/GenBank/DDBJ whole genome shotgun (WGS) entry which is preliminary data.</text>
</comment>
<sequence>MASRSSSISDEIDLDLSASSSSFEEEEVRQYEDVEEGPDEEPVRGNLPYQFEPLAEVVADVAERGADEQAVAAAGGDGEPVARRDNLAW</sequence>
<evidence type="ECO:0000313" key="2">
    <source>
        <dbReference type="EMBL" id="KAJ8017424.1"/>
    </source>
</evidence>
<evidence type="ECO:0000313" key="3">
    <source>
        <dbReference type="Proteomes" id="UP001152320"/>
    </source>
</evidence>
<feature type="region of interest" description="Disordered" evidence="1">
    <location>
        <begin position="1"/>
        <end position="46"/>
    </location>
</feature>
<dbReference type="EMBL" id="JAIZAY010002038">
    <property type="protein sequence ID" value="KAJ8017424.1"/>
    <property type="molecule type" value="Genomic_DNA"/>
</dbReference>
<reference evidence="2" key="1">
    <citation type="submission" date="2021-10" db="EMBL/GenBank/DDBJ databases">
        <title>Tropical sea cucumber genome reveals ecological adaptation and Cuvierian tubules defense mechanism.</title>
        <authorList>
            <person name="Chen T."/>
        </authorList>
    </citation>
    <scope>NUCLEOTIDE SEQUENCE</scope>
    <source>
        <strain evidence="2">Nanhai2018</strain>
        <tissue evidence="2">Muscle</tissue>
    </source>
</reference>
<name>A0A9Q0YA41_HOLLE</name>
<organism evidence="2 3">
    <name type="scientific">Holothuria leucospilota</name>
    <name type="common">Black long sea cucumber</name>
    <name type="synonym">Mertensiothuria leucospilota</name>
    <dbReference type="NCBI Taxonomy" id="206669"/>
    <lineage>
        <taxon>Eukaryota</taxon>
        <taxon>Metazoa</taxon>
        <taxon>Echinodermata</taxon>
        <taxon>Eleutherozoa</taxon>
        <taxon>Echinozoa</taxon>
        <taxon>Holothuroidea</taxon>
        <taxon>Aspidochirotacea</taxon>
        <taxon>Aspidochirotida</taxon>
        <taxon>Holothuriidae</taxon>
        <taxon>Holothuria</taxon>
    </lineage>
</organism>
<gene>
    <name evidence="2" type="ORF">HOLleu_45185</name>
</gene>
<evidence type="ECO:0000256" key="1">
    <source>
        <dbReference type="SAM" id="MobiDB-lite"/>
    </source>
</evidence>
<dbReference type="AlphaFoldDB" id="A0A9Q0YA41"/>